<keyword evidence="5" id="KW-1185">Reference proteome</keyword>
<dbReference type="EMBL" id="JACCEW010000004">
    <property type="protein sequence ID" value="NYT38130.1"/>
    <property type="molecule type" value="Genomic_DNA"/>
</dbReference>
<dbReference type="OrthoDB" id="9805924at2"/>
<evidence type="ECO:0000256" key="2">
    <source>
        <dbReference type="ARBA" id="ARBA00023315"/>
    </source>
</evidence>
<keyword evidence="1 4" id="KW-0808">Transferase</keyword>
<organism evidence="4 5">
    <name type="scientific">Allopusillimonas soli</name>
    <dbReference type="NCBI Taxonomy" id="659016"/>
    <lineage>
        <taxon>Bacteria</taxon>
        <taxon>Pseudomonadati</taxon>
        <taxon>Pseudomonadota</taxon>
        <taxon>Betaproteobacteria</taxon>
        <taxon>Burkholderiales</taxon>
        <taxon>Alcaligenaceae</taxon>
        <taxon>Allopusillimonas</taxon>
    </lineage>
</organism>
<dbReference type="PANTHER" id="PTHR10545">
    <property type="entry name" value="DIAMINE N-ACETYLTRANSFERASE"/>
    <property type="match status" value="1"/>
</dbReference>
<evidence type="ECO:0000259" key="3">
    <source>
        <dbReference type="PROSITE" id="PS51186"/>
    </source>
</evidence>
<evidence type="ECO:0000256" key="1">
    <source>
        <dbReference type="ARBA" id="ARBA00022679"/>
    </source>
</evidence>
<dbReference type="CDD" id="cd04301">
    <property type="entry name" value="NAT_SF"/>
    <property type="match status" value="1"/>
</dbReference>
<sequence>MVRHIQPVTEADHDAWLPLWHGYQAFYKVDISPRATEAAWARFLDETEPMHAALLREDGRAIGVVHWIYHRSTWTEGNYCYLQDLFVAPDSRKGGAGTALIRFVYDHASREGASRVYWLTHKTNETGISLYRKVADESGFIQFRHAL</sequence>
<dbReference type="Pfam" id="PF00583">
    <property type="entry name" value="Acetyltransf_1"/>
    <property type="match status" value="1"/>
</dbReference>
<dbReference type="RefSeq" id="WP_129970060.1">
    <property type="nucleotide sequence ID" value="NZ_JACCEW010000004.1"/>
</dbReference>
<dbReference type="AlphaFoldDB" id="A0A853FH55"/>
<comment type="caution">
    <text evidence="4">The sequence shown here is derived from an EMBL/GenBank/DDBJ whole genome shotgun (WGS) entry which is preliminary data.</text>
</comment>
<name>A0A853FH55_9BURK</name>
<evidence type="ECO:0000313" key="5">
    <source>
        <dbReference type="Proteomes" id="UP000580517"/>
    </source>
</evidence>
<reference evidence="4 5" key="1">
    <citation type="submission" date="2020-07" db="EMBL/GenBank/DDBJ databases">
        <title>Taxonomic revisions and descriptions of new bacterial species based on genomic comparisons in the high-G+C-content subgroup of the family Alcaligenaceae.</title>
        <authorList>
            <person name="Szabo A."/>
            <person name="Felfoldi T."/>
        </authorList>
    </citation>
    <scope>NUCLEOTIDE SEQUENCE [LARGE SCALE GENOMIC DNA]</scope>
    <source>
        <strain evidence="4 5">DSM 25264</strain>
    </source>
</reference>
<feature type="domain" description="N-acetyltransferase" evidence="3">
    <location>
        <begin position="3"/>
        <end position="147"/>
    </location>
</feature>
<evidence type="ECO:0000313" key="4">
    <source>
        <dbReference type="EMBL" id="NYT38130.1"/>
    </source>
</evidence>
<protein>
    <submittedName>
        <fullName evidence="4">GNAT family N-acetyltransferase</fullName>
    </submittedName>
</protein>
<accession>A0A853FH55</accession>
<dbReference type="InterPro" id="IPR051016">
    <property type="entry name" value="Diverse_Substrate_AcTransf"/>
</dbReference>
<keyword evidence="2" id="KW-0012">Acyltransferase</keyword>
<dbReference type="GO" id="GO:0008080">
    <property type="term" value="F:N-acetyltransferase activity"/>
    <property type="evidence" value="ECO:0007669"/>
    <property type="project" value="TreeGrafter"/>
</dbReference>
<dbReference type="PANTHER" id="PTHR10545:SF42">
    <property type="entry name" value="ACETYLTRANSFERASE"/>
    <property type="match status" value="1"/>
</dbReference>
<dbReference type="Proteomes" id="UP000580517">
    <property type="component" value="Unassembled WGS sequence"/>
</dbReference>
<dbReference type="Gene3D" id="3.40.630.30">
    <property type="match status" value="1"/>
</dbReference>
<dbReference type="InterPro" id="IPR016181">
    <property type="entry name" value="Acyl_CoA_acyltransferase"/>
</dbReference>
<proteinExistence type="predicted"/>
<dbReference type="PROSITE" id="PS51186">
    <property type="entry name" value="GNAT"/>
    <property type="match status" value="1"/>
</dbReference>
<dbReference type="InterPro" id="IPR000182">
    <property type="entry name" value="GNAT_dom"/>
</dbReference>
<gene>
    <name evidence="4" type="ORF">H0A68_14675</name>
</gene>
<dbReference type="SUPFAM" id="SSF55729">
    <property type="entry name" value="Acyl-CoA N-acyltransferases (Nat)"/>
    <property type="match status" value="1"/>
</dbReference>